<feature type="region of interest" description="Disordered" evidence="7">
    <location>
        <begin position="1"/>
        <end position="65"/>
    </location>
</feature>
<dbReference type="InterPro" id="IPR009042">
    <property type="entry name" value="RNA_pol_sigma70_r1_2"/>
</dbReference>
<dbReference type="Pfam" id="PF00140">
    <property type="entry name" value="Sigma70_r1_2"/>
    <property type="match status" value="1"/>
</dbReference>
<dbReference type="InterPro" id="IPR014284">
    <property type="entry name" value="RNA_pol_sigma-70_dom"/>
</dbReference>
<dbReference type="InterPro" id="IPR007627">
    <property type="entry name" value="RNA_pol_sigma70_r2"/>
</dbReference>
<keyword evidence="2 6" id="KW-0805">Transcription regulation</keyword>
<dbReference type="Proteomes" id="UP000063964">
    <property type="component" value="Chromosome"/>
</dbReference>
<evidence type="ECO:0000256" key="3">
    <source>
        <dbReference type="ARBA" id="ARBA00023082"/>
    </source>
</evidence>
<evidence type="ECO:0000313" key="11">
    <source>
        <dbReference type="Proteomes" id="UP000063964"/>
    </source>
</evidence>
<evidence type="ECO:0000259" key="8">
    <source>
        <dbReference type="PROSITE" id="PS00715"/>
    </source>
</evidence>
<accession>A0A0X8JSF8</accession>
<comment type="similarity">
    <text evidence="1 6">Belongs to the sigma-70 factor family.</text>
</comment>
<feature type="domain" description="RNA polymerase sigma-70" evidence="8">
    <location>
        <begin position="134"/>
        <end position="147"/>
    </location>
</feature>
<dbReference type="GO" id="GO:0006352">
    <property type="term" value="P:DNA-templated transcription initiation"/>
    <property type="evidence" value="ECO:0007669"/>
    <property type="project" value="InterPro"/>
</dbReference>
<keyword evidence="3 6" id="KW-0731">Sigma factor</keyword>
<evidence type="ECO:0000313" key="10">
    <source>
        <dbReference type="EMBL" id="AMD94080.1"/>
    </source>
</evidence>
<dbReference type="AlphaFoldDB" id="A0A0X8JSF8"/>
<dbReference type="Gene3D" id="1.10.10.10">
    <property type="entry name" value="Winged helix-like DNA-binding domain superfamily/Winged helix DNA-binding domain"/>
    <property type="match status" value="1"/>
</dbReference>
<dbReference type="NCBIfam" id="NF005143">
    <property type="entry name" value="PRK06596.1"/>
    <property type="match status" value="1"/>
</dbReference>
<dbReference type="GO" id="GO:0003677">
    <property type="term" value="F:DNA binding"/>
    <property type="evidence" value="ECO:0007669"/>
    <property type="project" value="UniProtKB-KW"/>
</dbReference>
<dbReference type="PROSITE" id="PS00716">
    <property type="entry name" value="SIGMA70_2"/>
    <property type="match status" value="1"/>
</dbReference>
<dbReference type="PRINTS" id="PR00046">
    <property type="entry name" value="SIGMA70FCT"/>
</dbReference>
<dbReference type="SUPFAM" id="SSF88659">
    <property type="entry name" value="Sigma3 and sigma4 domains of RNA polymerase sigma factors"/>
    <property type="match status" value="1"/>
</dbReference>
<evidence type="ECO:0000256" key="6">
    <source>
        <dbReference type="RuleBase" id="RU362124"/>
    </source>
</evidence>
<dbReference type="CDD" id="cd06171">
    <property type="entry name" value="Sigma70_r4"/>
    <property type="match status" value="1"/>
</dbReference>
<feature type="domain" description="RNA polymerase sigma-70" evidence="9">
    <location>
        <begin position="307"/>
        <end position="333"/>
    </location>
</feature>
<keyword evidence="4 6" id="KW-0238">DNA-binding</keyword>
<evidence type="ECO:0000256" key="1">
    <source>
        <dbReference type="ARBA" id="ARBA00007788"/>
    </source>
</evidence>
<dbReference type="PROSITE" id="PS00715">
    <property type="entry name" value="SIGMA70_1"/>
    <property type="match status" value="1"/>
</dbReference>
<dbReference type="InterPro" id="IPR050813">
    <property type="entry name" value="Sigma-70_Factor"/>
</dbReference>
<dbReference type="InterPro" id="IPR013325">
    <property type="entry name" value="RNA_pol_sigma_r2"/>
</dbReference>
<dbReference type="PANTHER" id="PTHR30376">
    <property type="entry name" value="SIGMA FACTOR RPOH HEAT SHOCK RELATED"/>
    <property type="match status" value="1"/>
</dbReference>
<keyword evidence="5 6" id="KW-0804">Transcription</keyword>
<dbReference type="InterPro" id="IPR000943">
    <property type="entry name" value="RNA_pol_sigma70"/>
</dbReference>
<reference evidence="11" key="1">
    <citation type="submission" date="2016-02" db="EMBL/GenBank/DDBJ databases">
        <authorList>
            <person name="Holder M.E."/>
            <person name="Ajami N.J."/>
            <person name="Petrosino J.F."/>
        </authorList>
    </citation>
    <scope>NUCLEOTIDE SEQUENCE [LARGE SCALE GENOMIC DNA]</scope>
    <source>
        <strain evidence="11">DSM 12838</strain>
    </source>
</reference>
<evidence type="ECO:0000259" key="9">
    <source>
        <dbReference type="PROSITE" id="PS00716"/>
    </source>
</evidence>
<keyword evidence="11" id="KW-1185">Reference proteome</keyword>
<evidence type="ECO:0000256" key="2">
    <source>
        <dbReference type="ARBA" id="ARBA00023015"/>
    </source>
</evidence>
<dbReference type="InterPro" id="IPR036388">
    <property type="entry name" value="WH-like_DNA-bd_sf"/>
</dbReference>
<feature type="compositionally biased region" description="Acidic residues" evidence="7">
    <location>
        <begin position="9"/>
        <end position="44"/>
    </location>
</feature>
<dbReference type="NCBIfam" id="TIGR02937">
    <property type="entry name" value="sigma70-ECF"/>
    <property type="match status" value="1"/>
</dbReference>
<dbReference type="Pfam" id="PF04545">
    <property type="entry name" value="Sigma70_r4"/>
    <property type="match status" value="1"/>
</dbReference>
<dbReference type="Gene3D" id="1.10.601.10">
    <property type="entry name" value="RNA Polymerase Primary Sigma Factor"/>
    <property type="match status" value="1"/>
</dbReference>
<name>A0A0X8JSF8_9BACT</name>
<organism evidence="10 11">
    <name type="scientific">Desulfomicrobium orale DSM 12838</name>
    <dbReference type="NCBI Taxonomy" id="888061"/>
    <lineage>
        <taxon>Bacteria</taxon>
        <taxon>Pseudomonadati</taxon>
        <taxon>Thermodesulfobacteriota</taxon>
        <taxon>Desulfovibrionia</taxon>
        <taxon>Desulfovibrionales</taxon>
        <taxon>Desulfomicrobiaceae</taxon>
        <taxon>Desulfomicrobium</taxon>
    </lineage>
</organism>
<dbReference type="PANTHER" id="PTHR30376:SF3">
    <property type="entry name" value="RNA POLYMERASE SIGMA FACTOR RPOH"/>
    <property type="match status" value="1"/>
</dbReference>
<dbReference type="InterPro" id="IPR007630">
    <property type="entry name" value="RNA_pol_sigma70_r4"/>
</dbReference>
<gene>
    <name evidence="10" type="ORF">AXF15_09315</name>
</gene>
<evidence type="ECO:0000256" key="5">
    <source>
        <dbReference type="ARBA" id="ARBA00023163"/>
    </source>
</evidence>
<evidence type="ECO:0000256" key="7">
    <source>
        <dbReference type="SAM" id="MobiDB-lite"/>
    </source>
</evidence>
<protein>
    <recommendedName>
        <fullName evidence="6">RNA polymerase sigma factor</fullName>
    </recommendedName>
</protein>
<dbReference type="SUPFAM" id="SSF88946">
    <property type="entry name" value="Sigma2 domain of RNA polymerase sigma factors"/>
    <property type="match status" value="1"/>
</dbReference>
<comment type="function">
    <text evidence="6">Sigma factors are initiation factors that promote the attachment of RNA polymerase to specific initiation sites and are then released.</text>
</comment>
<dbReference type="EMBL" id="CP014230">
    <property type="protein sequence ID" value="AMD94080.1"/>
    <property type="molecule type" value="Genomic_DNA"/>
</dbReference>
<dbReference type="Pfam" id="PF04542">
    <property type="entry name" value="Sigma70_r2"/>
    <property type="match status" value="1"/>
</dbReference>
<evidence type="ECO:0000256" key="4">
    <source>
        <dbReference type="ARBA" id="ARBA00023125"/>
    </source>
</evidence>
<dbReference type="STRING" id="888061.AXF15_09315"/>
<proteinExistence type="inferred from homology"/>
<dbReference type="GO" id="GO:0016987">
    <property type="term" value="F:sigma factor activity"/>
    <property type="evidence" value="ECO:0007669"/>
    <property type="project" value="UniProtKB-KW"/>
</dbReference>
<dbReference type="KEGG" id="doa:AXF15_09315"/>
<dbReference type="InterPro" id="IPR013324">
    <property type="entry name" value="RNA_pol_sigma_r3/r4-like"/>
</dbReference>
<sequence length="353" mass="40579">MNASRSPEEEFDQPVSVDEEDFMDLEDGEDEPDFMSLEDGDGGQDSEPTGSQVAPLTLAPPARRETGSLDPLQIYLQEIKKFRALEPDEEFSLARRYRDEKEDAAAFTLITSNLRLVVKIAMDFQRRWMKNVLDLIQEGNVGLMKAVQKFDPDKGIKFSYYASFWIKAYILKFIMDNWRMVKIGTTQAQRKLFYNLGKERQRLQAQGYDPDTSTLSRNLHVSESDIIEMGQRLGQHDMSLDMQVGSSDSGFTPMDFIPALEPGIEAQMASDEIHGLLHDNIAAIRDELNEKELDILEERLLADSPVTLREIGDKYGITRERVRQIEARLLQKIKERMSTTIQDFSQEWIEHEE</sequence>